<keyword evidence="2" id="KW-1185">Reference proteome</keyword>
<reference evidence="1 2" key="1">
    <citation type="submission" date="2019-03" db="EMBL/GenBank/DDBJ databases">
        <title>Draft genome of Brevundimonas sp. a heavy metal resistant soil bacteria.</title>
        <authorList>
            <person name="Soto J."/>
        </authorList>
    </citation>
    <scope>NUCLEOTIDE SEQUENCE [LARGE SCALE GENOMIC DNA]</scope>
    <source>
        <strain evidence="1 2">B-10</strain>
    </source>
</reference>
<proteinExistence type="predicted"/>
<dbReference type="InterPro" id="IPR036641">
    <property type="entry name" value="HPT_dom_sf"/>
</dbReference>
<evidence type="ECO:0000313" key="1">
    <source>
        <dbReference type="EMBL" id="TFW10852.1"/>
    </source>
</evidence>
<dbReference type="OrthoDB" id="9786548at2"/>
<dbReference type="EMBL" id="SPVH01000007">
    <property type="protein sequence ID" value="TFW10852.1"/>
    <property type="molecule type" value="Genomic_DNA"/>
</dbReference>
<organism evidence="1 2">
    <name type="scientific">Brevundimonas intermedia</name>
    <dbReference type="NCBI Taxonomy" id="74315"/>
    <lineage>
        <taxon>Bacteria</taxon>
        <taxon>Pseudomonadati</taxon>
        <taxon>Pseudomonadota</taxon>
        <taxon>Alphaproteobacteria</taxon>
        <taxon>Caulobacterales</taxon>
        <taxon>Caulobacteraceae</taxon>
        <taxon>Brevundimonas</taxon>
    </lineage>
</organism>
<dbReference type="AlphaFoldDB" id="A0A4Y9RPP1"/>
<comment type="caution">
    <text evidence="1">The sequence shown here is derived from an EMBL/GenBank/DDBJ whole genome shotgun (WGS) entry which is preliminary data.</text>
</comment>
<dbReference type="Gene3D" id="1.20.120.160">
    <property type="entry name" value="HPT domain"/>
    <property type="match status" value="1"/>
</dbReference>
<name>A0A4Y9RPP1_9CAUL</name>
<sequence length="162" mass="17600">MEPAMSNPAQITPPTNALRMKVGGGFGINADAIARAEEALKAMSAQFGQWLNDEIVKLDKAQADIREQGYNPTTAEALYFRAHDLKGLGTTYEYPLVTRIAGSLCKMLDDADRRMTAPVVVLDAHIDAIRAVVRDQIKTDEHPTGRALAETLEARVADHLAG</sequence>
<accession>A0A4Y9RPP1</accession>
<dbReference type="GO" id="GO:0000160">
    <property type="term" value="P:phosphorelay signal transduction system"/>
    <property type="evidence" value="ECO:0007669"/>
    <property type="project" value="InterPro"/>
</dbReference>
<gene>
    <name evidence="1" type="ORF">EGY25_14165</name>
</gene>
<protein>
    <submittedName>
        <fullName evidence="1">Hpt domain-containing protein</fullName>
    </submittedName>
</protein>
<dbReference type="SUPFAM" id="SSF47226">
    <property type="entry name" value="Histidine-containing phosphotransfer domain, HPT domain"/>
    <property type="match status" value="1"/>
</dbReference>
<evidence type="ECO:0000313" key="2">
    <source>
        <dbReference type="Proteomes" id="UP000298216"/>
    </source>
</evidence>
<dbReference type="Proteomes" id="UP000298216">
    <property type="component" value="Unassembled WGS sequence"/>
</dbReference>